<evidence type="ECO:0000256" key="5">
    <source>
        <dbReference type="ARBA" id="ARBA00023136"/>
    </source>
</evidence>
<keyword evidence="5 6" id="KW-0472">Membrane</keyword>
<keyword evidence="3 6" id="KW-0812">Transmembrane</keyword>
<evidence type="ECO:0000256" key="3">
    <source>
        <dbReference type="ARBA" id="ARBA00022692"/>
    </source>
</evidence>
<organism evidence="7">
    <name type="scientific">marine sediment metagenome</name>
    <dbReference type="NCBI Taxonomy" id="412755"/>
    <lineage>
        <taxon>unclassified sequences</taxon>
        <taxon>metagenomes</taxon>
        <taxon>ecological metagenomes</taxon>
    </lineage>
</organism>
<feature type="transmembrane region" description="Helical" evidence="6">
    <location>
        <begin position="6"/>
        <end position="28"/>
    </location>
</feature>
<keyword evidence="2" id="KW-1003">Cell membrane</keyword>
<evidence type="ECO:0000256" key="4">
    <source>
        <dbReference type="ARBA" id="ARBA00022989"/>
    </source>
</evidence>
<evidence type="ECO:0000256" key="2">
    <source>
        <dbReference type="ARBA" id="ARBA00022475"/>
    </source>
</evidence>
<accession>X0U530</accession>
<dbReference type="AlphaFoldDB" id="X0U530"/>
<proteinExistence type="predicted"/>
<gene>
    <name evidence="7" type="ORF">S01H1_01898</name>
</gene>
<sequence>MQLTAMIVNLIYSIIGGFLTLLFMYFGYKMFDRFTKFDTSDELAKDNKAVGLVVLGIFVGVGVAIGLVIGLGLN</sequence>
<feature type="transmembrane region" description="Helical" evidence="6">
    <location>
        <begin position="49"/>
        <end position="73"/>
    </location>
</feature>
<comment type="caution">
    <text evidence="7">The sequence shown here is derived from an EMBL/GenBank/DDBJ whole genome shotgun (WGS) entry which is preliminary data.</text>
</comment>
<evidence type="ECO:0000256" key="1">
    <source>
        <dbReference type="ARBA" id="ARBA00004651"/>
    </source>
</evidence>
<reference evidence="7" key="1">
    <citation type="journal article" date="2014" name="Front. Microbiol.">
        <title>High frequency of phylogenetically diverse reductive dehalogenase-homologous genes in deep subseafloor sedimentary metagenomes.</title>
        <authorList>
            <person name="Kawai M."/>
            <person name="Futagami T."/>
            <person name="Toyoda A."/>
            <person name="Takaki Y."/>
            <person name="Nishi S."/>
            <person name="Hori S."/>
            <person name="Arai W."/>
            <person name="Tsubouchi T."/>
            <person name="Morono Y."/>
            <person name="Uchiyama I."/>
            <person name="Ito T."/>
            <person name="Fujiyama A."/>
            <person name="Inagaki F."/>
            <person name="Takami H."/>
        </authorList>
    </citation>
    <scope>NUCLEOTIDE SEQUENCE</scope>
    <source>
        <strain evidence="7">Expedition CK06-06</strain>
    </source>
</reference>
<dbReference type="InterPro" id="IPR007140">
    <property type="entry name" value="DUF350"/>
</dbReference>
<dbReference type="GO" id="GO:0005886">
    <property type="term" value="C:plasma membrane"/>
    <property type="evidence" value="ECO:0007669"/>
    <property type="project" value="UniProtKB-SubCell"/>
</dbReference>
<keyword evidence="4 6" id="KW-1133">Transmembrane helix</keyword>
<dbReference type="EMBL" id="BARS01000868">
    <property type="protein sequence ID" value="GAF83595.1"/>
    <property type="molecule type" value="Genomic_DNA"/>
</dbReference>
<evidence type="ECO:0000256" key="6">
    <source>
        <dbReference type="SAM" id="Phobius"/>
    </source>
</evidence>
<evidence type="ECO:0000313" key="7">
    <source>
        <dbReference type="EMBL" id="GAF83595.1"/>
    </source>
</evidence>
<protein>
    <recommendedName>
        <fullName evidence="8">DUF350 domain-containing protein</fullName>
    </recommendedName>
</protein>
<name>X0U530_9ZZZZ</name>
<comment type="subcellular location">
    <subcellularLocation>
        <location evidence="1">Cell membrane</location>
        <topology evidence="1">Multi-pass membrane protein</topology>
    </subcellularLocation>
</comment>
<evidence type="ECO:0008006" key="8">
    <source>
        <dbReference type="Google" id="ProtNLM"/>
    </source>
</evidence>
<dbReference type="Pfam" id="PF03994">
    <property type="entry name" value="DUF350"/>
    <property type="match status" value="1"/>
</dbReference>